<dbReference type="InterPro" id="IPR002698">
    <property type="entry name" value="FTHF_cligase"/>
</dbReference>
<gene>
    <name evidence="2" type="primary">MTHFSD</name>
    <name evidence="2" type="ORF">g.124383</name>
</gene>
<feature type="compositionally biased region" description="Low complexity" evidence="1">
    <location>
        <begin position="95"/>
        <end position="112"/>
    </location>
</feature>
<name>A0A2S2QFA3_9HEMI</name>
<dbReference type="SUPFAM" id="SSF100950">
    <property type="entry name" value="NagB/RpiA/CoA transferase-like"/>
    <property type="match status" value="1"/>
</dbReference>
<feature type="region of interest" description="Disordered" evidence="1">
    <location>
        <begin position="698"/>
        <end position="729"/>
    </location>
</feature>
<feature type="compositionally biased region" description="Low complexity" evidence="1">
    <location>
        <begin position="53"/>
        <end position="78"/>
    </location>
</feature>
<evidence type="ECO:0000313" key="2">
    <source>
        <dbReference type="EMBL" id="MBY76210.1"/>
    </source>
</evidence>
<feature type="compositionally biased region" description="Low complexity" evidence="1">
    <location>
        <begin position="518"/>
        <end position="540"/>
    </location>
</feature>
<dbReference type="AlphaFoldDB" id="A0A2S2QFA3"/>
<dbReference type="InterPro" id="IPR024185">
    <property type="entry name" value="FTHF_cligase-like_sf"/>
</dbReference>
<dbReference type="PANTHER" id="PTHR13017:SF0">
    <property type="entry name" value="METHENYLTETRAHYDROFOLATE SYNTHASE DOMAIN-CONTAINING PROTEIN"/>
    <property type="match status" value="1"/>
</dbReference>
<protein>
    <submittedName>
        <fullName evidence="2">Methenyltetrahydrofolate synthase domain-containing protein</fullName>
    </submittedName>
</protein>
<feature type="compositionally biased region" description="Low complexity" evidence="1">
    <location>
        <begin position="31"/>
        <end position="41"/>
    </location>
</feature>
<proteinExistence type="predicted"/>
<dbReference type="PANTHER" id="PTHR13017">
    <property type="entry name" value="5-FORMYLTETRAHYDROFOLATE CYCLO-LIGASE-RELATED"/>
    <property type="match status" value="1"/>
</dbReference>
<evidence type="ECO:0000256" key="1">
    <source>
        <dbReference type="SAM" id="MobiDB-lite"/>
    </source>
</evidence>
<feature type="compositionally biased region" description="Polar residues" evidence="1">
    <location>
        <begin position="83"/>
        <end position="94"/>
    </location>
</feature>
<feature type="compositionally biased region" description="Low complexity" evidence="1">
    <location>
        <begin position="551"/>
        <end position="560"/>
    </location>
</feature>
<feature type="compositionally biased region" description="Basic residues" evidence="1">
    <location>
        <begin position="577"/>
        <end position="586"/>
    </location>
</feature>
<feature type="compositionally biased region" description="Basic and acidic residues" evidence="1">
    <location>
        <begin position="630"/>
        <end position="640"/>
    </location>
</feature>
<feature type="region of interest" description="Disordered" evidence="1">
    <location>
        <begin position="474"/>
        <end position="682"/>
    </location>
</feature>
<dbReference type="Pfam" id="PF01812">
    <property type="entry name" value="5-FTHF_cyc-lig"/>
    <property type="match status" value="1"/>
</dbReference>
<reference evidence="2" key="1">
    <citation type="submission" date="2018-04" db="EMBL/GenBank/DDBJ databases">
        <title>Transcriptome assembly of Sipha flava.</title>
        <authorList>
            <person name="Scully E.D."/>
            <person name="Geib S.M."/>
            <person name="Palmer N.A."/>
            <person name="Koch K."/>
            <person name="Bradshaw J."/>
            <person name="Heng-Moss T."/>
            <person name="Sarath G."/>
        </authorList>
    </citation>
    <scope>NUCLEOTIDE SEQUENCE</scope>
</reference>
<organism evidence="2">
    <name type="scientific">Sipha flava</name>
    <name type="common">yellow sugarcane aphid</name>
    <dbReference type="NCBI Taxonomy" id="143950"/>
    <lineage>
        <taxon>Eukaryota</taxon>
        <taxon>Metazoa</taxon>
        <taxon>Ecdysozoa</taxon>
        <taxon>Arthropoda</taxon>
        <taxon>Hexapoda</taxon>
        <taxon>Insecta</taxon>
        <taxon>Pterygota</taxon>
        <taxon>Neoptera</taxon>
        <taxon>Paraneoptera</taxon>
        <taxon>Hemiptera</taxon>
        <taxon>Sternorrhyncha</taxon>
        <taxon>Aphidomorpha</taxon>
        <taxon>Aphidoidea</taxon>
        <taxon>Aphididae</taxon>
        <taxon>Sipha</taxon>
    </lineage>
</organism>
<feature type="compositionally biased region" description="Polar residues" evidence="1">
    <location>
        <begin position="604"/>
        <end position="618"/>
    </location>
</feature>
<dbReference type="Gene3D" id="3.40.50.10420">
    <property type="entry name" value="NagB/RpiA/CoA transferase-like"/>
    <property type="match status" value="1"/>
</dbReference>
<dbReference type="InterPro" id="IPR037171">
    <property type="entry name" value="NagB/RpiA_transferase-like"/>
</dbReference>
<feature type="compositionally biased region" description="Basic residues" evidence="1">
    <location>
        <begin position="493"/>
        <end position="506"/>
    </location>
</feature>
<feature type="compositionally biased region" description="Basic and acidic residues" evidence="1">
    <location>
        <begin position="561"/>
        <end position="576"/>
    </location>
</feature>
<feature type="compositionally biased region" description="Low complexity" evidence="1">
    <location>
        <begin position="699"/>
        <end position="716"/>
    </location>
</feature>
<dbReference type="EMBL" id="GGMS01007007">
    <property type="protein sequence ID" value="MBY76210.1"/>
    <property type="molecule type" value="Transcribed_RNA"/>
</dbReference>
<accession>A0A2S2QFA3</accession>
<dbReference type="OrthoDB" id="433414at2759"/>
<dbReference type="CDD" id="cd12270">
    <property type="entry name" value="RRM_MTHFSD"/>
    <property type="match status" value="1"/>
</dbReference>
<feature type="compositionally biased region" description="Polar residues" evidence="1">
    <location>
        <begin position="644"/>
        <end position="659"/>
    </location>
</feature>
<feature type="region of interest" description="Disordered" evidence="1">
    <location>
        <begin position="1"/>
        <end position="124"/>
    </location>
</feature>
<feature type="compositionally biased region" description="Basic and acidic residues" evidence="1">
    <location>
        <begin position="661"/>
        <end position="673"/>
    </location>
</feature>
<dbReference type="GO" id="GO:0005737">
    <property type="term" value="C:cytoplasm"/>
    <property type="evidence" value="ECO:0007669"/>
    <property type="project" value="TreeGrafter"/>
</dbReference>
<sequence length="951" mass="108266">MGNSHLQQFPDENLQLRNPPSPKLVVSGTMSQSKTGSPKGSKSPDDNSKSDGVSTPPKSVRSPSSTKSSPSSNKSLSLAERLAQSTRGKSNPTLKSPVSKSSPASPNASTSKIAISKESPDCLKSEDTEKINMYNGSVEMKIENSQFSDEQSITIVENRTNELNEGKHDIDKESNETETKENGLSNVKENIAQNDLNEFIVNEDLESLIKPQCIENSAILELKSKKEVRQKIWEFMEENSLVVFPKPCYNRIPNFKGCNITSQLLEKMEEFKKAKTVQVTPDKAQETARFLTLTWGKRLLVPLLRLKEGLLQNVSLPFAEPSAKLLRSASTQKGLRKWGNKLTTLDKNNDSHHIDMIILGSVAVDRKGHRIGIGNGFCDLEFVILRSINMVTDKTVIVTIVHEVQVFDILPTEIFKPYDVPVDIIITSNEIIRVENRLDRPKDIFWNYISKRRLLEMPPLQLLRAKQEKDNEFDCTLKDVDSEPEEIPPSPKTYKKTKKYRHKRSYSTRSDTNDSVFKDSIVSKYHSSSKNSSVPTSKNSDLQSKRNRAKSTSSQQQRSTSSDKHAKQNDKKEHRSSFKKPNKRRTKSESAKTAVSPVAETESKNSNNTQEDSPSSDTPKNKRRSRQKHISSDIEKESIHQSRSKSNGSTKHISRSNSRATRRDYIDRPDYGRDMSVGCNTRKEYYPSSKNYYLKNHHSSYSQDRSSHSYIRSSSRNQRYDSNRSTGMQLNRYPSAAIPVRQTRYFNGSKVHHNNFNGPVLHQNNSNNHHVIRHNSYSNDSMSHQNNYYGGIISRRNSYSKGSAIRQDNYTNSRVFRPPHYRNGIESQTDEREYVRESRPRFNNNRPGYFNSNEKPSYSRSISDDEFILKVGNIANNVRVRDLKAALMERGVKPLHITWRGPRGFAYLRYSNAVDMNKENIMGSLQNVRIKPNGIETAQTQTLIVTECQFS</sequence>
<dbReference type="InterPro" id="IPR034359">
    <property type="entry name" value="MTHFSD_RRM"/>
</dbReference>